<dbReference type="UniPathway" id="UPA00238"/>
<keyword evidence="9" id="KW-0119">Carbohydrate metabolism</keyword>
<dbReference type="InterPro" id="IPR018053">
    <property type="entry name" value="Glyco_hydro_32_AS"/>
</dbReference>
<evidence type="ECO:0000313" key="12">
    <source>
        <dbReference type="EMBL" id="PTQ85963.1"/>
    </source>
</evidence>
<evidence type="ECO:0000256" key="1">
    <source>
        <dbReference type="ARBA" id="ARBA00004914"/>
    </source>
</evidence>
<organism evidence="12 13">
    <name type="scientific">Trichococcus patagoniensis</name>
    <dbReference type="NCBI Taxonomy" id="382641"/>
    <lineage>
        <taxon>Bacteria</taxon>
        <taxon>Bacillati</taxon>
        <taxon>Bacillota</taxon>
        <taxon>Bacilli</taxon>
        <taxon>Lactobacillales</taxon>
        <taxon>Carnobacteriaceae</taxon>
        <taxon>Trichococcus</taxon>
    </lineage>
</organism>
<dbReference type="InterPro" id="IPR013189">
    <property type="entry name" value="Glyco_hydro_32_C"/>
</dbReference>
<dbReference type="RefSeq" id="WP_245879736.1">
    <property type="nucleotide sequence ID" value="NZ_QAOM01000002.1"/>
</dbReference>
<dbReference type="AlphaFoldDB" id="A0A2T5IQ63"/>
<dbReference type="InterPro" id="IPR013320">
    <property type="entry name" value="ConA-like_dom_sf"/>
</dbReference>
<dbReference type="InterPro" id="IPR013148">
    <property type="entry name" value="Glyco_hydro_32_N"/>
</dbReference>
<comment type="caution">
    <text evidence="12">The sequence shown here is derived from an EMBL/GenBank/DDBJ whole genome shotgun (WGS) entry which is preliminary data.</text>
</comment>
<evidence type="ECO:0000256" key="8">
    <source>
        <dbReference type="RuleBase" id="RU362110"/>
    </source>
</evidence>
<dbReference type="GO" id="GO:0005737">
    <property type="term" value="C:cytoplasm"/>
    <property type="evidence" value="ECO:0007669"/>
    <property type="project" value="UniProtKB-SubCell"/>
</dbReference>
<dbReference type="InterPro" id="IPR001362">
    <property type="entry name" value="Glyco_hydro_32"/>
</dbReference>
<comment type="subcellular location">
    <subcellularLocation>
        <location evidence="9">Cytoplasm</location>
    </subcellularLocation>
</comment>
<evidence type="ECO:0000256" key="3">
    <source>
        <dbReference type="ARBA" id="ARBA00012758"/>
    </source>
</evidence>
<dbReference type="EMBL" id="QAOM01000002">
    <property type="protein sequence ID" value="PTQ85963.1"/>
    <property type="molecule type" value="Genomic_DNA"/>
</dbReference>
<keyword evidence="6 8" id="KW-0326">Glycosidase</keyword>
<dbReference type="Pfam" id="PF00251">
    <property type="entry name" value="Glyco_hydro_32N"/>
    <property type="match status" value="1"/>
</dbReference>
<reference evidence="12 13" key="1">
    <citation type="submission" date="2018-04" db="EMBL/GenBank/DDBJ databases">
        <title>Genomic Encyclopedia of Archaeal and Bacterial Type Strains, Phase II (KMG-II): from individual species to whole genera.</title>
        <authorList>
            <person name="Goeker M."/>
        </authorList>
    </citation>
    <scope>NUCLEOTIDE SEQUENCE [LARGE SCALE GENOMIC DNA]</scope>
    <source>
        <strain evidence="12 13">DSM 18806</strain>
    </source>
</reference>
<dbReference type="PANTHER" id="PTHR43101">
    <property type="entry name" value="BETA-FRUCTOSIDASE"/>
    <property type="match status" value="1"/>
</dbReference>
<feature type="domain" description="Glycosyl hydrolase family 32 N-terminal" evidence="10">
    <location>
        <begin position="50"/>
        <end position="356"/>
    </location>
</feature>
<evidence type="ECO:0000256" key="6">
    <source>
        <dbReference type="ARBA" id="ARBA00023295"/>
    </source>
</evidence>
<dbReference type="InterPro" id="IPR051214">
    <property type="entry name" value="GH32_Enzymes"/>
</dbReference>
<dbReference type="GO" id="GO:0005985">
    <property type="term" value="P:sucrose metabolic process"/>
    <property type="evidence" value="ECO:0007669"/>
    <property type="project" value="UniProtKB-UniPathway"/>
</dbReference>
<dbReference type="SMART" id="SM00640">
    <property type="entry name" value="Glyco_32"/>
    <property type="match status" value="1"/>
</dbReference>
<sequence>MVSEKREGVWDSKMEWTREERYKRMEDVPEAYMSELTKQVSAGPYRQKFHIQPKTGLLNDPNGFSYYNGQYHLFYQWFPLGPVHGVKYWYHVASDNLVDWQDLGIAMEPDTAYDSHGVFSGTGFVENDQLHVFYTGNTRTEEWTRIPYQCHAIMGSDNQIKKDAEPVISDSPIGYTDNFRDPKVLEQAGRYYCIIGAETSDHQGAIAYYVSEDLKDWTYQQAIALKGNVASENQGFMWECPDYFELADQGVLLFSPQGMEPEGDAYHNIYQSGYLVGEPLDFATGEFQVTETFNELDRGFDFYAPQTMTDPQGRQLLVGWLGLPGVDCVTDAFGWAHCLTIPRELSLQNGQLYQRPVPELAALRGKAVAKEMKLENEALLVTDFSARTYELKATFKDIKGTRVGLAFRKGAAEATSFYYDLAAKKLVFDRSQSGKSVTDEYGTVRRCDFSEEELEIHLFMDESSVEIFVNDGLEVFTARIYSQSDQNQVEFFADGQASVTATQWEI</sequence>
<keyword evidence="5 8" id="KW-0378">Hydrolase</keyword>
<feature type="domain" description="Glycosyl hydrolase family 32 C-terminal" evidence="11">
    <location>
        <begin position="359"/>
        <end position="502"/>
    </location>
</feature>
<gene>
    <name evidence="12" type="ORF">C8U37_10266</name>
</gene>
<proteinExistence type="inferred from homology"/>
<dbReference type="InterPro" id="IPR006232">
    <property type="entry name" value="Suc6P_hydrolase"/>
</dbReference>
<comment type="function">
    <text evidence="9">Enables the bacterium to metabolize sucrose as a sole carbon source.</text>
</comment>
<evidence type="ECO:0000256" key="5">
    <source>
        <dbReference type="ARBA" id="ARBA00022801"/>
    </source>
</evidence>
<keyword evidence="13" id="KW-1185">Reference proteome</keyword>
<evidence type="ECO:0000256" key="7">
    <source>
        <dbReference type="ARBA" id="ARBA00033367"/>
    </source>
</evidence>
<dbReference type="PANTHER" id="PTHR43101:SF1">
    <property type="entry name" value="BETA-FRUCTOSIDASE"/>
    <property type="match status" value="1"/>
</dbReference>
<evidence type="ECO:0000256" key="2">
    <source>
        <dbReference type="ARBA" id="ARBA00009902"/>
    </source>
</evidence>
<comment type="catalytic activity">
    <reaction evidence="8">
        <text>Hydrolysis of terminal non-reducing beta-D-fructofuranoside residues in beta-D-fructofuranosides.</text>
        <dbReference type="EC" id="3.2.1.26"/>
    </reaction>
</comment>
<evidence type="ECO:0000256" key="4">
    <source>
        <dbReference type="ARBA" id="ARBA00019623"/>
    </source>
</evidence>
<dbReference type="InterPro" id="IPR023296">
    <property type="entry name" value="Glyco_hydro_beta-prop_sf"/>
</dbReference>
<dbReference type="SUPFAM" id="SSF49899">
    <property type="entry name" value="Concanavalin A-like lectins/glucanases"/>
    <property type="match status" value="1"/>
</dbReference>
<dbReference type="Pfam" id="PF08244">
    <property type="entry name" value="Glyco_hydro_32C"/>
    <property type="match status" value="1"/>
</dbReference>
<comment type="pathway">
    <text evidence="1 9">Glycan biosynthesis; sucrose metabolism.</text>
</comment>
<dbReference type="Gene3D" id="2.115.10.20">
    <property type="entry name" value="Glycosyl hydrolase domain, family 43"/>
    <property type="match status" value="1"/>
</dbReference>
<evidence type="ECO:0000259" key="11">
    <source>
        <dbReference type="Pfam" id="PF08244"/>
    </source>
</evidence>
<keyword evidence="9" id="KW-0963">Cytoplasm</keyword>
<name>A0A2T5IQ63_9LACT</name>
<dbReference type="Gene3D" id="2.60.120.560">
    <property type="entry name" value="Exo-inulinase, domain 1"/>
    <property type="match status" value="1"/>
</dbReference>
<protein>
    <recommendedName>
        <fullName evidence="4 8">Sucrose-6-phosphate hydrolase</fullName>
        <ecNumber evidence="3 8">3.2.1.26</ecNumber>
    </recommendedName>
    <alternativeName>
        <fullName evidence="7 9">Invertase</fullName>
    </alternativeName>
</protein>
<comment type="similarity">
    <text evidence="2 8">Belongs to the glycosyl hydrolase 32 family.</text>
</comment>
<dbReference type="Proteomes" id="UP000244161">
    <property type="component" value="Unassembled WGS sequence"/>
</dbReference>
<dbReference type="EC" id="3.2.1.26" evidence="3 8"/>
<dbReference type="CDD" id="cd18623">
    <property type="entry name" value="GH32_ScrB-like"/>
    <property type="match status" value="1"/>
</dbReference>
<dbReference type="PROSITE" id="PS00609">
    <property type="entry name" value="GLYCOSYL_HYDROL_F32"/>
    <property type="match status" value="1"/>
</dbReference>
<dbReference type="SUPFAM" id="SSF75005">
    <property type="entry name" value="Arabinanase/levansucrase/invertase"/>
    <property type="match status" value="1"/>
</dbReference>
<accession>A0A2T5IQ63</accession>
<evidence type="ECO:0000256" key="9">
    <source>
        <dbReference type="RuleBase" id="RU365015"/>
    </source>
</evidence>
<evidence type="ECO:0000259" key="10">
    <source>
        <dbReference type="Pfam" id="PF00251"/>
    </source>
</evidence>
<evidence type="ECO:0000313" key="13">
    <source>
        <dbReference type="Proteomes" id="UP000244161"/>
    </source>
</evidence>
<dbReference type="NCBIfam" id="TIGR01322">
    <property type="entry name" value="scrB_fam"/>
    <property type="match status" value="1"/>
</dbReference>
<dbReference type="GO" id="GO:0004564">
    <property type="term" value="F:beta-fructofuranosidase activity"/>
    <property type="evidence" value="ECO:0007669"/>
    <property type="project" value="UniProtKB-EC"/>
</dbReference>